<comment type="similarity">
    <text evidence="2">Belongs to the DIPK family.</text>
</comment>
<dbReference type="AlphaFoldDB" id="C3ZF77"/>
<accession>C3ZF77</accession>
<dbReference type="InterPro" id="IPR022049">
    <property type="entry name" value="FAM69_kinase_dom"/>
</dbReference>
<evidence type="ECO:0008006" key="12">
    <source>
        <dbReference type="Google" id="ProtNLM"/>
    </source>
</evidence>
<dbReference type="Pfam" id="PF14875">
    <property type="entry name" value="PIP49_N"/>
    <property type="match status" value="1"/>
</dbReference>
<keyword evidence="4" id="KW-0256">Endoplasmic reticulum</keyword>
<dbReference type="InterPro" id="IPR029244">
    <property type="entry name" value="FAM69_N"/>
</dbReference>
<evidence type="ECO:0000256" key="7">
    <source>
        <dbReference type="ARBA" id="ARBA00023136"/>
    </source>
</evidence>
<dbReference type="EMBL" id="GG666612">
    <property type="protein sequence ID" value="EEN49383.1"/>
    <property type="molecule type" value="Genomic_DNA"/>
</dbReference>
<evidence type="ECO:0000256" key="8">
    <source>
        <dbReference type="ARBA" id="ARBA00023157"/>
    </source>
</evidence>
<gene>
    <name evidence="11" type="ORF">BRAFLDRAFT_70856</name>
</gene>
<evidence type="ECO:0000256" key="5">
    <source>
        <dbReference type="ARBA" id="ARBA00022968"/>
    </source>
</evidence>
<protein>
    <recommendedName>
        <fullName evidence="12">FAM69 protein-kinase domain-containing protein</fullName>
    </recommendedName>
</protein>
<proteinExistence type="inferred from homology"/>
<dbReference type="PANTHER" id="PTHR21093:SF2">
    <property type="entry name" value="DIVERGENT PROTEIN KINASE DOMAIN 1C"/>
    <property type="match status" value="1"/>
</dbReference>
<dbReference type="Pfam" id="PF12260">
    <property type="entry name" value="PIP49_C"/>
    <property type="match status" value="1"/>
</dbReference>
<evidence type="ECO:0000256" key="4">
    <source>
        <dbReference type="ARBA" id="ARBA00022824"/>
    </source>
</evidence>
<dbReference type="SUPFAM" id="SSF56112">
    <property type="entry name" value="Protein kinase-like (PK-like)"/>
    <property type="match status" value="1"/>
</dbReference>
<dbReference type="GO" id="GO:0005789">
    <property type="term" value="C:endoplasmic reticulum membrane"/>
    <property type="evidence" value="ECO:0007669"/>
    <property type="project" value="UniProtKB-SubCell"/>
</dbReference>
<feature type="domain" description="FAM69 N-terminal" evidence="10">
    <location>
        <begin position="10"/>
        <end position="116"/>
    </location>
</feature>
<evidence type="ECO:0000259" key="9">
    <source>
        <dbReference type="Pfam" id="PF12260"/>
    </source>
</evidence>
<evidence type="ECO:0000313" key="11">
    <source>
        <dbReference type="EMBL" id="EEN49383.1"/>
    </source>
</evidence>
<evidence type="ECO:0000256" key="1">
    <source>
        <dbReference type="ARBA" id="ARBA00004648"/>
    </source>
</evidence>
<dbReference type="eggNOG" id="ENOG502QSPC">
    <property type="taxonomic scope" value="Eukaryota"/>
</dbReference>
<evidence type="ECO:0000259" key="10">
    <source>
        <dbReference type="Pfam" id="PF14875"/>
    </source>
</evidence>
<evidence type="ECO:0000256" key="6">
    <source>
        <dbReference type="ARBA" id="ARBA00022989"/>
    </source>
</evidence>
<name>C3ZF77_BRAFL</name>
<keyword evidence="5" id="KW-0735">Signal-anchor</keyword>
<dbReference type="PANTHER" id="PTHR21093">
    <property type="entry name" value="DIVERGENT PROTEIN KINASE DOMAIN 1C-RELATED"/>
    <property type="match status" value="1"/>
</dbReference>
<dbReference type="InParanoid" id="C3ZF77"/>
<keyword evidence="3" id="KW-0812">Transmembrane</keyword>
<keyword evidence="8" id="KW-1015">Disulfide bond</keyword>
<feature type="domain" description="FAM69 protein-kinase" evidence="9">
    <location>
        <begin position="137"/>
        <end position="298"/>
    </location>
</feature>
<evidence type="ECO:0000256" key="2">
    <source>
        <dbReference type="ARBA" id="ARBA00006338"/>
    </source>
</evidence>
<evidence type="ECO:0000256" key="3">
    <source>
        <dbReference type="ARBA" id="ARBA00022692"/>
    </source>
</evidence>
<keyword evidence="7" id="KW-0472">Membrane</keyword>
<dbReference type="FunCoup" id="C3ZF77">
    <property type="interactions" value="8"/>
</dbReference>
<keyword evidence="6" id="KW-1133">Transmembrane helix</keyword>
<reference evidence="11" key="1">
    <citation type="journal article" date="2008" name="Nature">
        <title>The amphioxus genome and the evolution of the chordate karyotype.</title>
        <authorList>
            <consortium name="US DOE Joint Genome Institute (JGI-PGF)"/>
            <person name="Putnam N.H."/>
            <person name="Butts T."/>
            <person name="Ferrier D.E.K."/>
            <person name="Furlong R.F."/>
            <person name="Hellsten U."/>
            <person name="Kawashima T."/>
            <person name="Robinson-Rechavi M."/>
            <person name="Shoguchi E."/>
            <person name="Terry A."/>
            <person name="Yu J.-K."/>
            <person name="Benito-Gutierrez E.L."/>
            <person name="Dubchak I."/>
            <person name="Garcia-Fernandez J."/>
            <person name="Gibson-Brown J.J."/>
            <person name="Grigoriev I.V."/>
            <person name="Horton A.C."/>
            <person name="de Jong P.J."/>
            <person name="Jurka J."/>
            <person name="Kapitonov V.V."/>
            <person name="Kohara Y."/>
            <person name="Kuroki Y."/>
            <person name="Lindquist E."/>
            <person name="Lucas S."/>
            <person name="Osoegawa K."/>
            <person name="Pennacchio L.A."/>
            <person name="Salamov A.A."/>
            <person name="Satou Y."/>
            <person name="Sauka-Spengler T."/>
            <person name="Schmutz J."/>
            <person name="Shin-I T."/>
            <person name="Toyoda A."/>
            <person name="Bronner-Fraser M."/>
            <person name="Fujiyama A."/>
            <person name="Holland L.Z."/>
            <person name="Holland P.W.H."/>
            <person name="Satoh N."/>
            <person name="Rokhsar D.S."/>
        </authorList>
    </citation>
    <scope>NUCLEOTIDE SEQUENCE [LARGE SCALE GENOMIC DNA]</scope>
    <source>
        <strain evidence="11">S238N-H82</strain>
        <tissue evidence="11">Testes</tissue>
    </source>
</reference>
<organism>
    <name type="scientific">Branchiostoma floridae</name>
    <name type="common">Florida lancelet</name>
    <name type="synonym">Amphioxus</name>
    <dbReference type="NCBI Taxonomy" id="7739"/>
    <lineage>
        <taxon>Eukaryota</taxon>
        <taxon>Metazoa</taxon>
        <taxon>Chordata</taxon>
        <taxon>Cephalochordata</taxon>
        <taxon>Leptocardii</taxon>
        <taxon>Amphioxiformes</taxon>
        <taxon>Branchiostomatidae</taxon>
        <taxon>Branchiostoma</taxon>
    </lineage>
</organism>
<comment type="subcellular location">
    <subcellularLocation>
        <location evidence="1">Endoplasmic reticulum membrane</location>
        <topology evidence="1">Single-pass type II membrane protein</topology>
    </subcellularLocation>
</comment>
<sequence length="301" mass="35245">MMLQIMPFGCEEYTRNKVTGNLCPDLCTTHSIVYRQCLNYRKGKKVMLAEWNMHKVILKSKYDRLQDYNSIVSRYMNDVGKMVTSPPDMATFLTMVKHQLRTMFEIDTPDISVVETLQKMWPWKKGKTLNQVTMESLWALLQQDEYLMMQYFQGNEHFPKIYGSCGHFYVMEYTPPGDTLSPSLFNFKTGRELVSSTDWDSRAKVALSFLTFLEDLNTFHTEPLHLCDVKQDNYGVSTDLTIQAIDVDMAFFEMKMRGILGQENCTKNEDCEFFDCLSTCDLQRQRCSKHRSNNNLQMYDF</sequence>
<dbReference type="InterPro" id="IPR011009">
    <property type="entry name" value="Kinase-like_dom_sf"/>
</dbReference>